<reference evidence="2 3" key="1">
    <citation type="submission" date="2024-02" db="EMBL/GenBank/DDBJ databases">
        <authorList>
            <person name="Vignale AGUSTIN F."/>
            <person name="Sosa J E."/>
            <person name="Modenutti C."/>
        </authorList>
    </citation>
    <scope>NUCLEOTIDE SEQUENCE [LARGE SCALE GENOMIC DNA]</scope>
</reference>
<keyword evidence="3" id="KW-1185">Reference proteome</keyword>
<dbReference type="Proteomes" id="UP001642360">
    <property type="component" value="Unassembled WGS sequence"/>
</dbReference>
<comment type="caution">
    <text evidence="2">The sequence shown here is derived from an EMBL/GenBank/DDBJ whole genome shotgun (WGS) entry which is preliminary data.</text>
</comment>
<evidence type="ECO:0000313" key="2">
    <source>
        <dbReference type="EMBL" id="CAK9163095.1"/>
    </source>
</evidence>
<protein>
    <submittedName>
        <fullName evidence="2">Uncharacterized protein</fullName>
    </submittedName>
</protein>
<gene>
    <name evidence="2" type="ORF">ILEXP_LOCUS32061</name>
</gene>
<feature type="region of interest" description="Disordered" evidence="1">
    <location>
        <begin position="45"/>
        <end position="70"/>
    </location>
</feature>
<organism evidence="2 3">
    <name type="scientific">Ilex paraguariensis</name>
    <name type="common">yerba mate</name>
    <dbReference type="NCBI Taxonomy" id="185542"/>
    <lineage>
        <taxon>Eukaryota</taxon>
        <taxon>Viridiplantae</taxon>
        <taxon>Streptophyta</taxon>
        <taxon>Embryophyta</taxon>
        <taxon>Tracheophyta</taxon>
        <taxon>Spermatophyta</taxon>
        <taxon>Magnoliopsida</taxon>
        <taxon>eudicotyledons</taxon>
        <taxon>Gunneridae</taxon>
        <taxon>Pentapetalae</taxon>
        <taxon>asterids</taxon>
        <taxon>campanulids</taxon>
        <taxon>Aquifoliales</taxon>
        <taxon>Aquifoliaceae</taxon>
        <taxon>Ilex</taxon>
    </lineage>
</organism>
<evidence type="ECO:0000313" key="3">
    <source>
        <dbReference type="Proteomes" id="UP001642360"/>
    </source>
</evidence>
<proteinExistence type="predicted"/>
<dbReference type="AlphaFoldDB" id="A0ABC8T4U5"/>
<feature type="compositionally biased region" description="Polar residues" evidence="1">
    <location>
        <begin position="15"/>
        <end position="24"/>
    </location>
</feature>
<dbReference type="EMBL" id="CAUOFW020003950">
    <property type="protein sequence ID" value="CAK9163095.1"/>
    <property type="molecule type" value="Genomic_DNA"/>
</dbReference>
<evidence type="ECO:0000256" key="1">
    <source>
        <dbReference type="SAM" id="MobiDB-lite"/>
    </source>
</evidence>
<sequence>MKQIPTRYPPLHCSPVTSSAMAHGSTQRYPYTVTQTLLTHLPWLSGSTHHSHQRSQGQHTHQRQLSPGTFLSPSLPLSLQSLSSTHTIHIHTHESLSPMTDF</sequence>
<feature type="region of interest" description="Disordered" evidence="1">
    <location>
        <begin position="1"/>
        <end position="24"/>
    </location>
</feature>
<name>A0ABC8T4U5_9AQUA</name>
<accession>A0ABC8T4U5</accession>